<comment type="caution">
    <text evidence="3">The sequence shown here is derived from an EMBL/GenBank/DDBJ whole genome shotgun (WGS) entry which is preliminary data.</text>
</comment>
<proteinExistence type="predicted"/>
<dbReference type="Pfam" id="PF04784">
    <property type="entry name" value="DUF547"/>
    <property type="match status" value="1"/>
</dbReference>
<dbReference type="PANTHER" id="PTHR23054:SF18">
    <property type="entry name" value="TERNARY COMPLEX FACTOR MIP1, LEUCINE-ZIPPER"/>
    <property type="match status" value="1"/>
</dbReference>
<accession>A0A9D4V8K7</accession>
<evidence type="ECO:0000313" key="3">
    <source>
        <dbReference type="EMBL" id="KAI5081809.1"/>
    </source>
</evidence>
<evidence type="ECO:0000256" key="1">
    <source>
        <dbReference type="SAM" id="MobiDB-lite"/>
    </source>
</evidence>
<organism evidence="3 4">
    <name type="scientific">Adiantum capillus-veneris</name>
    <name type="common">Maidenhair fern</name>
    <dbReference type="NCBI Taxonomy" id="13818"/>
    <lineage>
        <taxon>Eukaryota</taxon>
        <taxon>Viridiplantae</taxon>
        <taxon>Streptophyta</taxon>
        <taxon>Embryophyta</taxon>
        <taxon>Tracheophyta</taxon>
        <taxon>Polypodiopsida</taxon>
        <taxon>Polypodiidae</taxon>
        <taxon>Polypodiales</taxon>
        <taxon>Pteridineae</taxon>
        <taxon>Pteridaceae</taxon>
        <taxon>Vittarioideae</taxon>
        <taxon>Adiantum</taxon>
    </lineage>
</organism>
<dbReference type="EMBL" id="JABFUD020000003">
    <property type="protein sequence ID" value="KAI5081809.1"/>
    <property type="molecule type" value="Genomic_DNA"/>
</dbReference>
<dbReference type="InterPro" id="IPR006869">
    <property type="entry name" value="DUF547"/>
</dbReference>
<feature type="region of interest" description="Disordered" evidence="1">
    <location>
        <begin position="189"/>
        <end position="232"/>
    </location>
</feature>
<evidence type="ECO:0000313" key="4">
    <source>
        <dbReference type="Proteomes" id="UP000886520"/>
    </source>
</evidence>
<protein>
    <recommendedName>
        <fullName evidence="2">DUF547 domain-containing protein</fullName>
    </recommendedName>
</protein>
<gene>
    <name evidence="3" type="ORF">GOP47_0001552</name>
</gene>
<keyword evidence="4" id="KW-1185">Reference proteome</keyword>
<dbReference type="Proteomes" id="UP000886520">
    <property type="component" value="Chromosome 2"/>
</dbReference>
<dbReference type="AlphaFoldDB" id="A0A9D4V8K7"/>
<dbReference type="OrthoDB" id="418495at2759"/>
<sequence>MGDELGELAESCSGEARQLGTHAVQGPLHSCTQLAGCSSNQLTSSHSFATPMLLLPVSSESTDNGLVIPKHCRSKSAPENTLKLLVKDMTPQFAQASNLNKRLKIDRHVSKKLQIEEERHSAVLFLQGRRHTTTVEAKELVEEISFLEGEIADLEQYVLTLYRSLFSKCVIPSSPVFCKKYKSSILDKRKELRSPRQVGPPKHSPKAKAPSQHNVDDNATENSSNIGKVASTVHEKTRQAPKLCESVEVARPCQVPLTRSPQQIKIHQAASEPKTVRSILRVDEDSSPRLLKDYLSETPNQLSEDLVRCMSNVYWKLSVSPPAPISSGIPESPLSSSSSLTSISSMHGMFSDGWSPASRPEPSMCDTPLADPFQVKGNHGCRRAYHDMVEVPHICTDKDRLNNATRMLRNFRSMVEKLERVDPSQLKHNEKLAFWINIYNALIMHAYLAYGIPRNNLKRMSVLQKASYKVGGHTINAHTIEHYILRCNFHRPSQWLQNLLSPVLKLKSGDGRRAFAIDRVEPLICFALCCGGRSDPAVRVYTSKHVHGELETAMKEYLQASIGFQNSKRILLPKVLEWYMKEASLSSNYLLDWIAQQNHASCDCTTLLHAKRLACLRSFDTYWAVFCLKDASRTYVAFTKSTTL</sequence>
<evidence type="ECO:0000259" key="2">
    <source>
        <dbReference type="Pfam" id="PF04784"/>
    </source>
</evidence>
<reference evidence="3" key="1">
    <citation type="submission" date="2021-01" db="EMBL/GenBank/DDBJ databases">
        <title>Adiantum capillus-veneris genome.</title>
        <authorList>
            <person name="Fang Y."/>
            <person name="Liao Q."/>
        </authorList>
    </citation>
    <scope>NUCLEOTIDE SEQUENCE</scope>
    <source>
        <strain evidence="3">H3</strain>
        <tissue evidence="3">Leaf</tissue>
    </source>
</reference>
<name>A0A9D4V8K7_ADICA</name>
<feature type="domain" description="DUF547" evidence="2">
    <location>
        <begin position="424"/>
        <end position="558"/>
    </location>
</feature>
<dbReference type="PANTHER" id="PTHR23054">
    <property type="entry name" value="TERNARY COMPLEX FACTOR MIP1, LEUCINE-ZIPPER-RELATED"/>
    <property type="match status" value="1"/>
</dbReference>